<name>A0A915KZK3_ROMCU</name>
<keyword evidence="2" id="KW-1185">Reference proteome</keyword>
<protein>
    <submittedName>
        <fullName evidence="3">Uncharacterized protein</fullName>
    </submittedName>
</protein>
<organism evidence="2 3">
    <name type="scientific">Romanomermis culicivorax</name>
    <name type="common">Nematode worm</name>
    <dbReference type="NCBI Taxonomy" id="13658"/>
    <lineage>
        <taxon>Eukaryota</taxon>
        <taxon>Metazoa</taxon>
        <taxon>Ecdysozoa</taxon>
        <taxon>Nematoda</taxon>
        <taxon>Enoplea</taxon>
        <taxon>Dorylaimia</taxon>
        <taxon>Mermithida</taxon>
        <taxon>Mermithoidea</taxon>
        <taxon>Mermithidae</taxon>
        <taxon>Romanomermis</taxon>
    </lineage>
</organism>
<evidence type="ECO:0000256" key="1">
    <source>
        <dbReference type="SAM" id="MobiDB-lite"/>
    </source>
</evidence>
<evidence type="ECO:0000313" key="2">
    <source>
        <dbReference type="Proteomes" id="UP000887565"/>
    </source>
</evidence>
<reference evidence="3" key="1">
    <citation type="submission" date="2022-11" db="UniProtKB">
        <authorList>
            <consortium name="WormBaseParasite"/>
        </authorList>
    </citation>
    <scope>IDENTIFICATION</scope>
</reference>
<proteinExistence type="predicted"/>
<dbReference type="WBParaSite" id="nRc.2.0.1.t44262-RA">
    <property type="protein sequence ID" value="nRc.2.0.1.t44262-RA"/>
    <property type="gene ID" value="nRc.2.0.1.g44262"/>
</dbReference>
<dbReference type="Proteomes" id="UP000887565">
    <property type="component" value="Unplaced"/>
</dbReference>
<sequence>MAESQWPVKSANVSLPNLILPVQTFMESAPARKGFNLNSKSADVRSQTTLIEPPNSMDNVPKISPLQ</sequence>
<evidence type="ECO:0000313" key="3">
    <source>
        <dbReference type="WBParaSite" id="nRc.2.0.1.t44262-RA"/>
    </source>
</evidence>
<feature type="region of interest" description="Disordered" evidence="1">
    <location>
        <begin position="48"/>
        <end position="67"/>
    </location>
</feature>
<dbReference type="AlphaFoldDB" id="A0A915KZK3"/>
<accession>A0A915KZK3</accession>